<dbReference type="EMBL" id="JAAXEP010000012">
    <property type="protein sequence ID" value="MBY5630851.1"/>
    <property type="molecule type" value="Genomic_DNA"/>
</dbReference>
<sequence length="79" mass="8685">MPRYYFNIIAGDGFRQDLEGTELPSLEDAKAEAIEDARALMSDAILLGQDISSRRLEICNEAGDVLLTVLFKDAIKPVA</sequence>
<organism evidence="2 3">
    <name type="scientific">Rhizobium leguminosarum</name>
    <dbReference type="NCBI Taxonomy" id="384"/>
    <lineage>
        <taxon>Bacteria</taxon>
        <taxon>Pseudomonadati</taxon>
        <taxon>Pseudomonadota</taxon>
        <taxon>Alphaproteobacteria</taxon>
        <taxon>Hyphomicrobiales</taxon>
        <taxon>Rhizobiaceae</taxon>
        <taxon>Rhizobium/Agrobacterium group</taxon>
        <taxon>Rhizobium</taxon>
    </lineage>
</organism>
<protein>
    <recommendedName>
        <fullName evidence="1">DUF6894 domain-containing protein</fullName>
    </recommendedName>
</protein>
<accession>A0AAJ1EG14</accession>
<evidence type="ECO:0000313" key="2">
    <source>
        <dbReference type="EMBL" id="MBY5630851.1"/>
    </source>
</evidence>
<evidence type="ECO:0000259" key="1">
    <source>
        <dbReference type="Pfam" id="PF21834"/>
    </source>
</evidence>
<proteinExistence type="predicted"/>
<evidence type="ECO:0000313" key="3">
    <source>
        <dbReference type="Proteomes" id="UP000825699"/>
    </source>
</evidence>
<name>A0AAJ1EG14_RHILE</name>
<dbReference type="Proteomes" id="UP000825699">
    <property type="component" value="Unassembled WGS sequence"/>
</dbReference>
<reference evidence="2" key="1">
    <citation type="submission" date="2020-04" db="EMBL/GenBank/DDBJ databases">
        <title>Global-level population genomics supports evidence of horizontal gene transfer on evolution of Rhizobia in Lentils.</title>
        <authorList>
            <person name="Gai Y."/>
            <person name="Cook D."/>
            <person name="Riely B."/>
        </authorList>
    </citation>
    <scope>NUCLEOTIDE SEQUENCE</scope>
    <source>
        <strain evidence="2">Derici101B</strain>
    </source>
</reference>
<dbReference type="Pfam" id="PF21834">
    <property type="entry name" value="DUF6894"/>
    <property type="match status" value="1"/>
</dbReference>
<feature type="domain" description="DUF6894" evidence="1">
    <location>
        <begin position="3"/>
        <end position="71"/>
    </location>
</feature>
<dbReference type="AlphaFoldDB" id="A0AAJ1EG14"/>
<dbReference type="RefSeq" id="WP_221951417.1">
    <property type="nucleotide sequence ID" value="NZ_JAAXEB010000005.1"/>
</dbReference>
<comment type="caution">
    <text evidence="2">The sequence shown here is derived from an EMBL/GenBank/DDBJ whole genome shotgun (WGS) entry which is preliminary data.</text>
</comment>
<dbReference type="InterPro" id="IPR054189">
    <property type="entry name" value="DUF6894"/>
</dbReference>
<gene>
    <name evidence="2" type="ORF">HFO42_22490</name>
</gene>